<feature type="domain" description="CBS" evidence="5">
    <location>
        <begin position="362"/>
        <end position="419"/>
    </location>
</feature>
<feature type="compositionally biased region" description="Basic and acidic residues" evidence="3">
    <location>
        <begin position="1"/>
        <end position="10"/>
    </location>
</feature>
<dbReference type="EMBL" id="LXFE01002711">
    <property type="protein sequence ID" value="OLL22832.1"/>
    <property type="molecule type" value="Genomic_DNA"/>
</dbReference>
<keyword evidence="4" id="KW-0812">Transmembrane</keyword>
<dbReference type="SMART" id="SM00666">
    <property type="entry name" value="PB1"/>
    <property type="match status" value="1"/>
</dbReference>
<dbReference type="InterPro" id="IPR000270">
    <property type="entry name" value="PB1_dom"/>
</dbReference>
<dbReference type="CDD" id="cd06409">
    <property type="entry name" value="PB1_MUG70"/>
    <property type="match status" value="1"/>
</dbReference>
<dbReference type="CDD" id="cd17782">
    <property type="entry name" value="CBS_pair_MUG70_2"/>
    <property type="match status" value="1"/>
</dbReference>
<dbReference type="PANTHER" id="PTHR48108">
    <property type="entry name" value="CBS DOMAIN-CONTAINING PROTEIN CBSX2, CHLOROPLASTIC"/>
    <property type="match status" value="1"/>
</dbReference>
<keyword evidence="2" id="KW-0129">CBS domain</keyword>
<evidence type="ECO:0000256" key="3">
    <source>
        <dbReference type="SAM" id="MobiDB-lite"/>
    </source>
</evidence>
<evidence type="ECO:0000259" key="6">
    <source>
        <dbReference type="PROSITE" id="PS51745"/>
    </source>
</evidence>
<dbReference type="OMA" id="HMRIFSF"/>
<name>A0A1U7LJV6_NEOID</name>
<dbReference type="PANTHER" id="PTHR48108:SF26">
    <property type="entry name" value="CBS DOMAIN-CONTAINING PROTEIN DDB_G0289609"/>
    <property type="match status" value="1"/>
</dbReference>
<organism evidence="7 8">
    <name type="scientific">Neolecta irregularis (strain DAH-3)</name>
    <dbReference type="NCBI Taxonomy" id="1198029"/>
    <lineage>
        <taxon>Eukaryota</taxon>
        <taxon>Fungi</taxon>
        <taxon>Dikarya</taxon>
        <taxon>Ascomycota</taxon>
        <taxon>Taphrinomycotina</taxon>
        <taxon>Neolectales</taxon>
        <taxon>Neolectaceae</taxon>
        <taxon>Neolecta</taxon>
    </lineage>
</organism>
<evidence type="ECO:0000256" key="2">
    <source>
        <dbReference type="PROSITE-ProRule" id="PRU00703"/>
    </source>
</evidence>
<dbReference type="InterPro" id="IPR051462">
    <property type="entry name" value="CBS_domain-containing"/>
</dbReference>
<evidence type="ECO:0000256" key="1">
    <source>
        <dbReference type="ARBA" id="ARBA00022737"/>
    </source>
</evidence>
<feature type="region of interest" description="Disordered" evidence="3">
    <location>
        <begin position="1"/>
        <end position="119"/>
    </location>
</feature>
<feature type="domain" description="CBS" evidence="5">
    <location>
        <begin position="192"/>
        <end position="248"/>
    </location>
</feature>
<protein>
    <submittedName>
        <fullName evidence="7">Meiotically up-regulated gene 70 protein</fullName>
    </submittedName>
</protein>
<evidence type="ECO:0000256" key="4">
    <source>
        <dbReference type="SAM" id="Phobius"/>
    </source>
</evidence>
<keyword evidence="8" id="KW-1185">Reference proteome</keyword>
<dbReference type="SMART" id="SM00116">
    <property type="entry name" value="CBS"/>
    <property type="match status" value="4"/>
</dbReference>
<dbReference type="Gene3D" id="3.10.580.10">
    <property type="entry name" value="CBS-domain"/>
    <property type="match status" value="2"/>
</dbReference>
<dbReference type="SUPFAM" id="SSF54277">
    <property type="entry name" value="CAD &amp; PB1 domains"/>
    <property type="match status" value="1"/>
</dbReference>
<gene>
    <name evidence="7" type="ORF">NEOLI_000956</name>
</gene>
<comment type="caution">
    <text evidence="7">The sequence shown here is derived from an EMBL/GenBank/DDBJ whole genome shotgun (WGS) entry which is preliminary data.</text>
</comment>
<dbReference type="AlphaFoldDB" id="A0A1U7LJV6"/>
<dbReference type="CDD" id="cd17781">
    <property type="entry name" value="CBS_pair_MUG70_1"/>
    <property type="match status" value="1"/>
</dbReference>
<dbReference type="Pfam" id="PF00571">
    <property type="entry name" value="CBS"/>
    <property type="match status" value="4"/>
</dbReference>
<reference evidence="7 8" key="1">
    <citation type="submission" date="2016-04" db="EMBL/GenBank/DDBJ databases">
        <title>Evolutionary innovation and constraint leading to complex multicellularity in the Ascomycota.</title>
        <authorList>
            <person name="Cisse O."/>
            <person name="Nguyen A."/>
            <person name="Hewitt D.A."/>
            <person name="Jedd G."/>
            <person name="Stajich J.E."/>
        </authorList>
    </citation>
    <scope>NUCLEOTIDE SEQUENCE [LARGE SCALE GENOMIC DNA]</scope>
    <source>
        <strain evidence="7 8">DAH-3</strain>
    </source>
</reference>
<accession>A0A1U7LJV6</accession>
<evidence type="ECO:0000313" key="7">
    <source>
        <dbReference type="EMBL" id="OLL22832.1"/>
    </source>
</evidence>
<dbReference type="SUPFAM" id="SSF54631">
    <property type="entry name" value="CBS-domain pair"/>
    <property type="match status" value="2"/>
</dbReference>
<feature type="compositionally biased region" description="Basic and acidic residues" evidence="3">
    <location>
        <begin position="79"/>
        <end position="102"/>
    </location>
</feature>
<dbReference type="InterPro" id="IPR046342">
    <property type="entry name" value="CBS_dom_sf"/>
</dbReference>
<feature type="domain" description="CBS" evidence="5">
    <location>
        <begin position="125"/>
        <end position="183"/>
    </location>
</feature>
<dbReference type="STRING" id="1198029.A0A1U7LJV6"/>
<dbReference type="InterPro" id="IPR000644">
    <property type="entry name" value="CBS_dom"/>
</dbReference>
<evidence type="ECO:0000259" key="5">
    <source>
        <dbReference type="PROSITE" id="PS51371"/>
    </source>
</evidence>
<sequence>MNISEPEPKRWMRKRASRADGKRLLKSLTSSKHQHSPPSKRMSTVSYQKRKPQQPLPNSSSQIPVREGTASFPTTPDVSDQRKRQSKKDEAIRRRLEGELNKKRGTPNTRTRSHKKHAAGTVMALRPSPPLTIKPDLTVAEASQIMAARREDCVLVIDDESHLTGIFTAKDLAFRVVGAGIDARDVTIAQIMTPNPMCARQSTSATEALDLMVKRGFRHLPVCDEDGDVLGVLDITKCFYEAMEKLERAYASSRKLHDALEGVQSEWGSSQQPIQIMQYVDALKQKMSGPDLSTVLDGSMPTMVSVRTSVREAAALMKENHTTAVLVMDQNSIAGIFTSKDVVLRVIAPGLDPGNCSVVRVMTPHPDIAPLDLSISAALRKMNDGHYLNLPVMDHNKEVIGIVDVLKLTYATLEQINSIQANDGEGPMWNKFWNSLGDGDTESALSDGQSAAHRAASELAAGRASSPLISPIPQLQDTAMGQSVYPNDSASHYHPDDGSNLEISQELPFAFKFKSPKGKVHRLQFNVRDGLNGLRSVISEKLGHEIEEVGGHSVFAVSYTDDEGDIVAIESDHDFTFAVDLARRLGQQKIDLFIHHPSKEVQSTSVASQSAVAVVSSTPTAELGDLPQTESTATKKSEERLPPIVQPTQQIPGIPNELLLPGAVITLAIAVVGVAIISFARRSK</sequence>
<evidence type="ECO:0000313" key="8">
    <source>
        <dbReference type="Proteomes" id="UP000186594"/>
    </source>
</evidence>
<feature type="domain" description="PB1" evidence="6">
    <location>
        <begin position="506"/>
        <end position="597"/>
    </location>
</feature>
<feature type="region of interest" description="Disordered" evidence="3">
    <location>
        <begin position="618"/>
        <end position="648"/>
    </location>
</feature>
<keyword evidence="1" id="KW-0677">Repeat</keyword>
<dbReference type="Proteomes" id="UP000186594">
    <property type="component" value="Unassembled WGS sequence"/>
</dbReference>
<proteinExistence type="predicted"/>
<feature type="transmembrane region" description="Helical" evidence="4">
    <location>
        <begin position="658"/>
        <end position="680"/>
    </location>
</feature>
<keyword evidence="4" id="KW-0472">Membrane</keyword>
<dbReference type="PROSITE" id="PS51371">
    <property type="entry name" value="CBS"/>
    <property type="match status" value="4"/>
</dbReference>
<keyword evidence="4" id="KW-1133">Transmembrane helix</keyword>
<dbReference type="Pfam" id="PF00564">
    <property type="entry name" value="PB1"/>
    <property type="match status" value="1"/>
</dbReference>
<feature type="domain" description="CBS" evidence="5">
    <location>
        <begin position="292"/>
        <end position="353"/>
    </location>
</feature>
<dbReference type="PROSITE" id="PS51745">
    <property type="entry name" value="PB1"/>
    <property type="match status" value="1"/>
</dbReference>
<dbReference type="OrthoDB" id="418595at2759"/>
<dbReference type="InterPro" id="IPR053793">
    <property type="entry name" value="PB1-like"/>
</dbReference>